<sequence length="60" mass="6809">MLEIDTSDSKFTWIMLYQTRCMHRRYSDLRAKLPNCVAIALPVRAVQSVHCAVPTSSLLA</sequence>
<accession>A0A0D0E5Y7</accession>
<reference evidence="2" key="2">
    <citation type="submission" date="2015-01" db="EMBL/GenBank/DDBJ databases">
        <title>Evolutionary Origins and Diversification of the Mycorrhizal Mutualists.</title>
        <authorList>
            <consortium name="DOE Joint Genome Institute"/>
            <consortium name="Mycorrhizal Genomics Consortium"/>
            <person name="Kohler A."/>
            <person name="Kuo A."/>
            <person name="Nagy L.G."/>
            <person name="Floudas D."/>
            <person name="Copeland A."/>
            <person name="Barry K.W."/>
            <person name="Cichocki N."/>
            <person name="Veneault-Fourrey C."/>
            <person name="LaButti K."/>
            <person name="Lindquist E.A."/>
            <person name="Lipzen A."/>
            <person name="Lundell T."/>
            <person name="Morin E."/>
            <person name="Murat C."/>
            <person name="Riley R."/>
            <person name="Ohm R."/>
            <person name="Sun H."/>
            <person name="Tunlid A."/>
            <person name="Henrissat B."/>
            <person name="Grigoriev I.V."/>
            <person name="Hibbett D.S."/>
            <person name="Martin F."/>
        </authorList>
    </citation>
    <scope>NUCLEOTIDE SEQUENCE [LARGE SCALE GENOMIC DNA]</scope>
    <source>
        <strain evidence="2">Ve08.2h10</strain>
    </source>
</reference>
<dbReference type="EMBL" id="KN824837">
    <property type="protein sequence ID" value="KIL00282.1"/>
    <property type="molecule type" value="Genomic_DNA"/>
</dbReference>
<dbReference type="HOGENOM" id="CLU_2942427_0_0_1"/>
<protein>
    <submittedName>
        <fullName evidence="1">Uncharacterized protein</fullName>
    </submittedName>
</protein>
<name>A0A0D0E5Y7_9AGAM</name>
<evidence type="ECO:0000313" key="2">
    <source>
        <dbReference type="Proteomes" id="UP000054538"/>
    </source>
</evidence>
<reference evidence="1 2" key="1">
    <citation type="submission" date="2014-04" db="EMBL/GenBank/DDBJ databases">
        <authorList>
            <consortium name="DOE Joint Genome Institute"/>
            <person name="Kuo A."/>
            <person name="Kohler A."/>
            <person name="Jargeat P."/>
            <person name="Nagy L.G."/>
            <person name="Floudas D."/>
            <person name="Copeland A."/>
            <person name="Barry K.W."/>
            <person name="Cichocki N."/>
            <person name="Veneault-Fourrey C."/>
            <person name="LaButti K."/>
            <person name="Lindquist E.A."/>
            <person name="Lipzen A."/>
            <person name="Lundell T."/>
            <person name="Morin E."/>
            <person name="Murat C."/>
            <person name="Sun H."/>
            <person name="Tunlid A."/>
            <person name="Henrissat B."/>
            <person name="Grigoriev I.V."/>
            <person name="Hibbett D.S."/>
            <person name="Martin F."/>
            <person name="Nordberg H.P."/>
            <person name="Cantor M.N."/>
            <person name="Hua S.X."/>
        </authorList>
    </citation>
    <scope>NUCLEOTIDE SEQUENCE [LARGE SCALE GENOMIC DNA]</scope>
    <source>
        <strain evidence="1 2">Ve08.2h10</strain>
    </source>
</reference>
<dbReference type="InParanoid" id="A0A0D0E5Y7"/>
<dbReference type="AlphaFoldDB" id="A0A0D0E5Y7"/>
<organism evidence="1 2">
    <name type="scientific">Paxillus rubicundulus Ve08.2h10</name>
    <dbReference type="NCBI Taxonomy" id="930991"/>
    <lineage>
        <taxon>Eukaryota</taxon>
        <taxon>Fungi</taxon>
        <taxon>Dikarya</taxon>
        <taxon>Basidiomycota</taxon>
        <taxon>Agaricomycotina</taxon>
        <taxon>Agaricomycetes</taxon>
        <taxon>Agaricomycetidae</taxon>
        <taxon>Boletales</taxon>
        <taxon>Paxilineae</taxon>
        <taxon>Paxillaceae</taxon>
        <taxon>Paxillus</taxon>
    </lineage>
</organism>
<dbReference type="Proteomes" id="UP000054538">
    <property type="component" value="Unassembled WGS sequence"/>
</dbReference>
<proteinExistence type="predicted"/>
<evidence type="ECO:0000313" key="1">
    <source>
        <dbReference type="EMBL" id="KIL00282.1"/>
    </source>
</evidence>
<keyword evidence="2" id="KW-1185">Reference proteome</keyword>
<gene>
    <name evidence="1" type="ORF">PAXRUDRAFT_287238</name>
</gene>